<dbReference type="PROSITE" id="PS50914">
    <property type="entry name" value="BON"/>
    <property type="match status" value="2"/>
</dbReference>
<comment type="caution">
    <text evidence="3">The sequence shown here is derived from an EMBL/GenBank/DDBJ whole genome shotgun (WGS) entry which is preliminary data.</text>
</comment>
<dbReference type="PROSITE" id="PS51257">
    <property type="entry name" value="PROKAR_LIPOPROTEIN"/>
    <property type="match status" value="1"/>
</dbReference>
<evidence type="ECO:0000256" key="1">
    <source>
        <dbReference type="SAM" id="SignalP"/>
    </source>
</evidence>
<reference evidence="3 4" key="1">
    <citation type="submission" date="2022-06" db="EMBL/GenBank/DDBJ databases">
        <title>Ideonella sp. NS12-5 Genome sequencing and assembly.</title>
        <authorList>
            <person name="Jung Y."/>
        </authorList>
    </citation>
    <scope>NUCLEOTIDE SEQUENCE [LARGE SCALE GENOMIC DNA]</scope>
    <source>
        <strain evidence="3 4">NS12-5</strain>
    </source>
</reference>
<dbReference type="EMBL" id="JAMXMC010000011">
    <property type="protein sequence ID" value="MCO5978602.1"/>
    <property type="molecule type" value="Genomic_DNA"/>
</dbReference>
<sequence>MKNASRIVTLASLLAASQLLSACAPLLIGGAAVGGALMYTDRRTSGAQVEDEAIEAKAYNRIRQAIGDRGHVNVTSYNRLALLTGEVPSETDRTAVANAVAGVENLRSITNEVVVMPNSSLGSRSSDAIVTSKVKATLFDAKDVQGNAFKVVTERGTVYLMGVVTERELNRATELARSISGVEKVVRVAEVVSEEQLKALQPAPAPAASAAR</sequence>
<feature type="signal peptide" evidence="1">
    <location>
        <begin position="1"/>
        <end position="21"/>
    </location>
</feature>
<dbReference type="Gene3D" id="3.40.1520.20">
    <property type="match status" value="1"/>
</dbReference>
<dbReference type="PANTHER" id="PTHR34606">
    <property type="entry name" value="BON DOMAIN-CONTAINING PROTEIN"/>
    <property type="match status" value="1"/>
</dbReference>
<organism evidence="3 4">
    <name type="scientific">Ideonella oryzae</name>
    <dbReference type="NCBI Taxonomy" id="2937441"/>
    <lineage>
        <taxon>Bacteria</taxon>
        <taxon>Pseudomonadati</taxon>
        <taxon>Pseudomonadota</taxon>
        <taxon>Betaproteobacteria</taxon>
        <taxon>Burkholderiales</taxon>
        <taxon>Sphaerotilaceae</taxon>
        <taxon>Ideonella</taxon>
    </lineage>
</organism>
<dbReference type="InterPro" id="IPR051686">
    <property type="entry name" value="Lipoprotein_DolP"/>
</dbReference>
<dbReference type="InterPro" id="IPR014004">
    <property type="entry name" value="Transpt-assoc_nodulatn_dom_bac"/>
</dbReference>
<keyword evidence="4" id="KW-1185">Reference proteome</keyword>
<evidence type="ECO:0000313" key="4">
    <source>
        <dbReference type="Proteomes" id="UP001204851"/>
    </source>
</evidence>
<gene>
    <name evidence="3" type="ORF">M0L44_18045</name>
</gene>
<protein>
    <submittedName>
        <fullName evidence="3">BON domain-containing protein</fullName>
    </submittedName>
</protein>
<dbReference type="PANTHER" id="PTHR34606:SF15">
    <property type="entry name" value="BON DOMAIN-CONTAINING PROTEIN"/>
    <property type="match status" value="1"/>
</dbReference>
<dbReference type="Pfam" id="PF04972">
    <property type="entry name" value="BON"/>
    <property type="match status" value="2"/>
</dbReference>
<evidence type="ECO:0000259" key="2">
    <source>
        <dbReference type="PROSITE" id="PS50914"/>
    </source>
</evidence>
<feature type="chain" id="PRO_5045524394" evidence="1">
    <location>
        <begin position="22"/>
        <end position="212"/>
    </location>
</feature>
<dbReference type="RefSeq" id="WP_252771287.1">
    <property type="nucleotide sequence ID" value="NZ_JAMXMC010000011.1"/>
</dbReference>
<proteinExistence type="predicted"/>
<dbReference type="Proteomes" id="UP001204851">
    <property type="component" value="Unassembled WGS sequence"/>
</dbReference>
<feature type="domain" description="BON" evidence="2">
    <location>
        <begin position="50"/>
        <end position="117"/>
    </location>
</feature>
<feature type="domain" description="BON" evidence="2">
    <location>
        <begin position="126"/>
        <end position="193"/>
    </location>
</feature>
<dbReference type="InterPro" id="IPR007055">
    <property type="entry name" value="BON_dom"/>
</dbReference>
<evidence type="ECO:0000313" key="3">
    <source>
        <dbReference type="EMBL" id="MCO5978602.1"/>
    </source>
</evidence>
<accession>A0ABT1BQU1</accession>
<name>A0ABT1BQU1_9BURK</name>
<dbReference type="SMART" id="SM00749">
    <property type="entry name" value="BON"/>
    <property type="match status" value="2"/>
</dbReference>
<keyword evidence="1" id="KW-0732">Signal</keyword>